<evidence type="ECO:0000313" key="5">
    <source>
        <dbReference type="WormBase" id="SRAE_2000306200"/>
    </source>
</evidence>
<gene>
    <name evidence="2 4 5" type="ORF">SRAE_2000306200</name>
</gene>
<dbReference type="EMBL" id="LN609529">
    <property type="protein sequence ID" value="CEF68405.1"/>
    <property type="molecule type" value="Genomic_DNA"/>
</dbReference>
<dbReference type="WBParaSite" id="SRAE_2000306200.1">
    <property type="protein sequence ID" value="SRAE_2000306200.1"/>
    <property type="gene ID" value="WBGene00263282"/>
</dbReference>
<reference evidence="2 3" key="1">
    <citation type="submission" date="2014-09" db="EMBL/GenBank/DDBJ databases">
        <authorList>
            <person name="Martin A.A."/>
        </authorList>
    </citation>
    <scope>NUCLEOTIDE SEQUENCE</scope>
    <source>
        <strain evidence="3">ED321</strain>
        <strain evidence="2">ED321 Heterogonic</strain>
    </source>
</reference>
<dbReference type="CTD" id="36380775"/>
<evidence type="ECO:0000313" key="2">
    <source>
        <dbReference type="EMBL" id="CEF68405.1"/>
    </source>
</evidence>
<dbReference type="PROSITE" id="PS50181">
    <property type="entry name" value="FBOX"/>
    <property type="match status" value="1"/>
</dbReference>
<feature type="domain" description="F-box" evidence="1">
    <location>
        <begin position="16"/>
        <end position="59"/>
    </location>
</feature>
<keyword evidence="3" id="KW-1185">Reference proteome</keyword>
<dbReference type="OrthoDB" id="5863398at2759"/>
<dbReference type="WormBase" id="SRAE_2000306200">
    <property type="protein sequence ID" value="SRP01275"/>
    <property type="gene ID" value="WBGene00263282"/>
</dbReference>
<dbReference type="Proteomes" id="UP000035682">
    <property type="component" value="Unplaced"/>
</dbReference>
<proteinExistence type="predicted"/>
<evidence type="ECO:0000313" key="4">
    <source>
        <dbReference type="WBParaSite" id="SRAE_2000306200.1"/>
    </source>
</evidence>
<sequence length="543" mass="62664">MSSRSHSNKEKDRLPSISLTDMPVNVISQISSNLHPVERIYLESMCKKLRNASKFWKDIKTILIKSYLHELDEYSVKIKQKKKKNSVINTYVKEKNFVTVYHVQLTTNNGTTYTMYSDPLRILNMKTIGMIFKRCICLNKLIIIGACLNDSIIPSLVYFENTLKVIKFWNCEDYFDKKQKPCELIKALFSFPYLSSIMVLSTIRPKYATLPDHNVVKYKLHPEIVSCIIAPIEELQLTNLSIPLKSFKILTDRLCTSLERLSIGCTYGDAKKVNSYAKALIEFENLKDLDLPPFIFSINEDYLINLKVYNALCITKIQTFGFRHYNTSALFKFIRNDLPPDIKIVRIFHNPGRIPNFKQLGYGPTEKKISVTSKISKNSNTSISNGSIVGTYGRNIFKALRIKKKIHHDDFQNHSPRSSTLYNIDKNGHLTNKFGIGNSIPRRELSIFAVEESCRSVEKLIHKKYNCLDVYYTSDVKKYQEIVGKMASPMPLQHPYKPDIDGLLINGKNVTSNTITRKNSEKKDMLRRPVSKFFNLLRFKQIT</sequence>
<evidence type="ECO:0000313" key="3">
    <source>
        <dbReference type="Proteomes" id="UP000035682"/>
    </source>
</evidence>
<reference evidence="4" key="2">
    <citation type="submission" date="2020-12" db="UniProtKB">
        <authorList>
            <consortium name="WormBaseParasite"/>
        </authorList>
    </citation>
    <scope>IDENTIFICATION</scope>
</reference>
<dbReference type="GeneID" id="36380775"/>
<dbReference type="InterPro" id="IPR001810">
    <property type="entry name" value="F-box_dom"/>
</dbReference>
<accession>A0A090LLI4</accession>
<dbReference type="AlphaFoldDB" id="A0A090LLI4"/>
<evidence type="ECO:0000259" key="1">
    <source>
        <dbReference type="PROSITE" id="PS50181"/>
    </source>
</evidence>
<name>A0A090LLI4_STRRB</name>
<dbReference type="RefSeq" id="XP_024507605.1">
    <property type="nucleotide sequence ID" value="XM_024654211.1"/>
</dbReference>
<protein>
    <submittedName>
        <fullName evidence="2 4">F-box domain-containing protein</fullName>
    </submittedName>
</protein>
<organism evidence="2">
    <name type="scientific">Strongyloides ratti</name>
    <name type="common">Parasitic roundworm</name>
    <dbReference type="NCBI Taxonomy" id="34506"/>
    <lineage>
        <taxon>Eukaryota</taxon>
        <taxon>Metazoa</taxon>
        <taxon>Ecdysozoa</taxon>
        <taxon>Nematoda</taxon>
        <taxon>Chromadorea</taxon>
        <taxon>Rhabditida</taxon>
        <taxon>Tylenchina</taxon>
        <taxon>Panagrolaimomorpha</taxon>
        <taxon>Strongyloidoidea</taxon>
        <taxon>Strongyloididae</taxon>
        <taxon>Strongyloides</taxon>
    </lineage>
</organism>